<dbReference type="AlphaFoldDB" id="A0A0M3TBR1"/>
<dbReference type="NCBIfam" id="TIGR00115">
    <property type="entry name" value="tig"/>
    <property type="match status" value="1"/>
</dbReference>
<dbReference type="HAMAP" id="MF_00303">
    <property type="entry name" value="Trigger_factor_Tig"/>
    <property type="match status" value="1"/>
</dbReference>
<dbReference type="Pfam" id="PF05697">
    <property type="entry name" value="Trigger_N"/>
    <property type="match status" value="1"/>
</dbReference>
<name>A0A0M3TBR1_9ACTN</name>
<dbReference type="GO" id="GO:0044183">
    <property type="term" value="F:protein folding chaperone"/>
    <property type="evidence" value="ECO:0007669"/>
    <property type="project" value="TreeGrafter"/>
</dbReference>
<comment type="domain">
    <text evidence="11">Consists of 3 domains; the N-terminus binds the ribosome, the middle domain has PPIase activity, while the C-terminus has intrinsic chaperone activity on its own.</text>
</comment>
<comment type="function">
    <text evidence="11">Involved in protein export. Acts as a chaperone by maintaining the newly synthesized protein in an open conformation. Functions as a peptidyl-prolyl cis-trans isomerase.</text>
</comment>
<feature type="domain" description="PPIase FKBP-type" evidence="14">
    <location>
        <begin position="162"/>
        <end position="210"/>
    </location>
</feature>
<comment type="catalytic activity">
    <reaction evidence="1 11 12">
        <text>[protein]-peptidylproline (omega=180) = [protein]-peptidylproline (omega=0)</text>
        <dbReference type="Rhea" id="RHEA:16237"/>
        <dbReference type="Rhea" id="RHEA-COMP:10747"/>
        <dbReference type="Rhea" id="RHEA-COMP:10748"/>
        <dbReference type="ChEBI" id="CHEBI:83833"/>
        <dbReference type="ChEBI" id="CHEBI:83834"/>
        <dbReference type="EC" id="5.2.1.8"/>
    </reaction>
</comment>
<evidence type="ECO:0000256" key="6">
    <source>
        <dbReference type="ARBA" id="ARBA00023110"/>
    </source>
</evidence>
<dbReference type="GO" id="GO:0043335">
    <property type="term" value="P:protein unfolding"/>
    <property type="evidence" value="ECO:0007669"/>
    <property type="project" value="TreeGrafter"/>
</dbReference>
<evidence type="ECO:0000256" key="1">
    <source>
        <dbReference type="ARBA" id="ARBA00000971"/>
    </source>
</evidence>
<evidence type="ECO:0000256" key="4">
    <source>
        <dbReference type="ARBA" id="ARBA00016902"/>
    </source>
</evidence>
<keyword evidence="6 11" id="KW-0697">Rotamase</keyword>
<dbReference type="Gene3D" id="3.30.70.1050">
    <property type="entry name" value="Trigger factor ribosome-binding domain"/>
    <property type="match status" value="1"/>
</dbReference>
<sequence>MKSTVEQLTSTHVKLIIEVPFEELKEEFDKAYKTIAAQVNIPGFRKGHAPAKLIENHVGRGAVLEQVINDMMPSRYEEACSENNVQPLSTPEVDVTKIDDPNFIEFTAEMDCRPEITVPDFAGKEITVDPRRSADEIAEQGLSDLCERFATLKGVDRAAKEGDFVSLDLSASIDGEEIKEAETKGLSHRIGQGDLIEGLEEALVGMKAGESKTFSSKLIAGDHANEAADVTVVLQKVQEQELPELDDDFAQMASEFDTLEELKDDLAKRADAAAKSEQASNLRDAVLAKLIEEADFEIPEGIVEEQAQGQIQQILSQFGGDENILKSILESQGSDLDTFYADAKKSAEDATRSWLLLDALAEERSIEINQDDLTEAVVAQAKQNNMDPEQFVKLVQQQGQLSNLFSDVRRNKALFAVVRDVDAKDTDGSSLEDLMVFFQEVADSSVSDDAASSDAE</sequence>
<dbReference type="InterPro" id="IPR027304">
    <property type="entry name" value="Trigger_fact/SurA_dom_sf"/>
</dbReference>
<dbReference type="InterPro" id="IPR046357">
    <property type="entry name" value="PPIase_dom_sf"/>
</dbReference>
<dbReference type="OrthoDB" id="9767721at2"/>
<organism evidence="15 16">
    <name type="scientific">Lawsonella clevelandensis</name>
    <dbReference type="NCBI Taxonomy" id="1528099"/>
    <lineage>
        <taxon>Bacteria</taxon>
        <taxon>Bacillati</taxon>
        <taxon>Actinomycetota</taxon>
        <taxon>Actinomycetes</taxon>
        <taxon>Mycobacteriales</taxon>
        <taxon>Lawsonellaceae</taxon>
        <taxon>Lawsonella</taxon>
    </lineage>
</organism>
<dbReference type="EC" id="5.2.1.8" evidence="3 11"/>
<protein>
    <recommendedName>
        <fullName evidence="4 11">Trigger factor</fullName>
        <shortName evidence="11">TF</shortName>
        <ecNumber evidence="3 11">5.2.1.8</ecNumber>
    </recommendedName>
    <alternativeName>
        <fullName evidence="10 11">PPIase</fullName>
    </alternativeName>
</protein>
<dbReference type="InterPro" id="IPR005215">
    <property type="entry name" value="Trig_fac"/>
</dbReference>
<proteinExistence type="inferred from homology"/>
<dbReference type="STRING" id="1528099.AL705_07085"/>
<dbReference type="GO" id="GO:0005737">
    <property type="term" value="C:cytoplasm"/>
    <property type="evidence" value="ECO:0007669"/>
    <property type="project" value="UniProtKB-SubCell"/>
</dbReference>
<evidence type="ECO:0000256" key="11">
    <source>
        <dbReference type="HAMAP-Rule" id="MF_00303"/>
    </source>
</evidence>
<evidence type="ECO:0000256" key="2">
    <source>
        <dbReference type="ARBA" id="ARBA00005464"/>
    </source>
</evidence>
<dbReference type="SUPFAM" id="SSF109998">
    <property type="entry name" value="Triger factor/SurA peptide-binding domain-like"/>
    <property type="match status" value="1"/>
</dbReference>
<evidence type="ECO:0000256" key="8">
    <source>
        <dbReference type="ARBA" id="ARBA00023235"/>
    </source>
</evidence>
<evidence type="ECO:0000256" key="10">
    <source>
        <dbReference type="ARBA" id="ARBA00029986"/>
    </source>
</evidence>
<reference evidence="15 16" key="1">
    <citation type="journal article" date="2015" name="Genome Announc.">
        <title>Complete Genome Sequences for Two Strains of a Novel Fastidious, Partially Acid-Fast, Gram-Positive Corynebacterineae Bacterium, Derived from Human Clinical Samples.</title>
        <authorList>
            <person name="Nicholson A.C."/>
            <person name="Bell M."/>
            <person name="Humrighouse B.W."/>
            <person name="McQuiston J.R."/>
        </authorList>
    </citation>
    <scope>NUCLEOTIDE SEQUENCE [LARGE SCALE GENOMIC DNA]</scope>
    <source>
        <strain evidence="15 16">X1698</strain>
    </source>
</reference>
<keyword evidence="5 11" id="KW-0132">Cell division</keyword>
<dbReference type="InterPro" id="IPR008881">
    <property type="entry name" value="Trigger_fac_ribosome-bd_bac"/>
</dbReference>
<dbReference type="GO" id="GO:0043022">
    <property type="term" value="F:ribosome binding"/>
    <property type="evidence" value="ECO:0007669"/>
    <property type="project" value="TreeGrafter"/>
</dbReference>
<dbReference type="GO" id="GO:0051083">
    <property type="term" value="P:'de novo' cotranslational protein folding"/>
    <property type="evidence" value="ECO:0007669"/>
    <property type="project" value="TreeGrafter"/>
</dbReference>
<dbReference type="KEGG" id="cbq:AL705_07085"/>
<dbReference type="SUPFAM" id="SSF54534">
    <property type="entry name" value="FKBP-like"/>
    <property type="match status" value="1"/>
</dbReference>
<dbReference type="InterPro" id="IPR001179">
    <property type="entry name" value="PPIase_FKBP_dom"/>
</dbReference>
<dbReference type="GO" id="GO:0003755">
    <property type="term" value="F:peptidyl-prolyl cis-trans isomerase activity"/>
    <property type="evidence" value="ECO:0007669"/>
    <property type="project" value="UniProtKB-UniRule"/>
</dbReference>
<comment type="subcellular location">
    <subcellularLocation>
        <location evidence="11">Cytoplasm</location>
    </subcellularLocation>
    <text evidence="11">About half TF is bound to the ribosome near the polypeptide exit tunnel while the other half is free in the cytoplasm.</text>
</comment>
<evidence type="ECO:0000256" key="12">
    <source>
        <dbReference type="PROSITE-ProRule" id="PRU00277"/>
    </source>
</evidence>
<evidence type="ECO:0000313" key="15">
    <source>
        <dbReference type="EMBL" id="ALE19340.1"/>
    </source>
</evidence>
<dbReference type="Proteomes" id="UP000068137">
    <property type="component" value="Chromosome"/>
</dbReference>
<dbReference type="PROSITE" id="PS50059">
    <property type="entry name" value="FKBP_PPIASE"/>
    <property type="match status" value="1"/>
</dbReference>
<evidence type="ECO:0000259" key="14">
    <source>
        <dbReference type="PROSITE" id="PS50059"/>
    </source>
</evidence>
<gene>
    <name evidence="11" type="primary">tig</name>
    <name evidence="15" type="ORF">AL705_07085</name>
</gene>
<dbReference type="Pfam" id="PF00254">
    <property type="entry name" value="FKBP_C"/>
    <property type="match status" value="1"/>
</dbReference>
<dbReference type="Pfam" id="PF05698">
    <property type="entry name" value="Trigger_C"/>
    <property type="match status" value="1"/>
</dbReference>
<dbReference type="GO" id="GO:0051301">
    <property type="term" value="P:cell division"/>
    <property type="evidence" value="ECO:0007669"/>
    <property type="project" value="UniProtKB-KW"/>
</dbReference>
<dbReference type="RefSeq" id="WP_053962409.1">
    <property type="nucleotide sequence ID" value="NZ_CAMJVL010000005.1"/>
</dbReference>
<dbReference type="PANTHER" id="PTHR30560:SF3">
    <property type="entry name" value="TRIGGER FACTOR-LIKE PROTEIN TIG, CHLOROPLASTIC"/>
    <property type="match status" value="1"/>
</dbReference>
<dbReference type="PANTHER" id="PTHR30560">
    <property type="entry name" value="TRIGGER FACTOR CHAPERONE AND PEPTIDYL-PROLYL CIS/TRANS ISOMERASE"/>
    <property type="match status" value="1"/>
</dbReference>
<dbReference type="InterPro" id="IPR037041">
    <property type="entry name" value="Trigger_fac_C_sf"/>
</dbReference>
<dbReference type="Gene3D" id="1.10.3120.10">
    <property type="entry name" value="Trigger factor, C-terminal domain"/>
    <property type="match status" value="1"/>
</dbReference>
<comment type="similarity">
    <text evidence="2 11 13">Belongs to the FKBP-type PPIase family. Tig subfamily.</text>
</comment>
<dbReference type="GO" id="GO:0015031">
    <property type="term" value="P:protein transport"/>
    <property type="evidence" value="ECO:0007669"/>
    <property type="project" value="UniProtKB-UniRule"/>
</dbReference>
<evidence type="ECO:0000256" key="7">
    <source>
        <dbReference type="ARBA" id="ARBA00023186"/>
    </source>
</evidence>
<keyword evidence="11" id="KW-0963">Cytoplasm</keyword>
<dbReference type="InterPro" id="IPR008880">
    <property type="entry name" value="Trigger_fac_C"/>
</dbReference>
<evidence type="ECO:0000256" key="9">
    <source>
        <dbReference type="ARBA" id="ARBA00023306"/>
    </source>
</evidence>
<keyword evidence="8 11" id="KW-0413">Isomerase</keyword>
<evidence type="ECO:0000256" key="5">
    <source>
        <dbReference type="ARBA" id="ARBA00022618"/>
    </source>
</evidence>
<dbReference type="PATRIC" id="fig|1562462.4.peg.1448"/>
<evidence type="ECO:0000256" key="13">
    <source>
        <dbReference type="RuleBase" id="RU003914"/>
    </source>
</evidence>
<evidence type="ECO:0000313" key="16">
    <source>
        <dbReference type="Proteomes" id="UP000068137"/>
    </source>
</evidence>
<accession>A0A0M3TBR1</accession>
<keyword evidence="9 11" id="KW-0131">Cell cycle</keyword>
<dbReference type="SUPFAM" id="SSF102735">
    <property type="entry name" value="Trigger factor ribosome-binding domain"/>
    <property type="match status" value="1"/>
</dbReference>
<keyword evidence="7 11" id="KW-0143">Chaperone</keyword>
<dbReference type="Gene3D" id="3.10.50.40">
    <property type="match status" value="1"/>
</dbReference>
<dbReference type="InterPro" id="IPR036611">
    <property type="entry name" value="Trigger_fac_ribosome-bd_sf"/>
</dbReference>
<dbReference type="EMBL" id="CP012390">
    <property type="protein sequence ID" value="ALE19340.1"/>
    <property type="molecule type" value="Genomic_DNA"/>
</dbReference>
<evidence type="ECO:0000256" key="3">
    <source>
        <dbReference type="ARBA" id="ARBA00013194"/>
    </source>
</evidence>
<dbReference type="PIRSF" id="PIRSF003095">
    <property type="entry name" value="Trigger_factor"/>
    <property type="match status" value="1"/>
</dbReference>